<comment type="caution">
    <text evidence="6">The sequence shown here is derived from an EMBL/GenBank/DDBJ whole genome shotgun (WGS) entry which is preliminary data.</text>
</comment>
<evidence type="ECO:0000313" key="7">
    <source>
        <dbReference type="Proteomes" id="UP001500449"/>
    </source>
</evidence>
<dbReference type="PANTHER" id="PTHR30136">
    <property type="entry name" value="HELIX-TURN-HELIX TRANSCRIPTIONAL REGULATOR, ICLR FAMILY"/>
    <property type="match status" value="1"/>
</dbReference>
<dbReference type="InterPro" id="IPR050707">
    <property type="entry name" value="HTH_MetabolicPath_Reg"/>
</dbReference>
<dbReference type="Proteomes" id="UP001500449">
    <property type="component" value="Unassembled WGS sequence"/>
</dbReference>
<dbReference type="InterPro" id="IPR014757">
    <property type="entry name" value="Tscrpt_reg_IclR_C"/>
</dbReference>
<accession>A0ABN2NB46</accession>
<evidence type="ECO:0000256" key="1">
    <source>
        <dbReference type="ARBA" id="ARBA00023015"/>
    </source>
</evidence>
<dbReference type="SUPFAM" id="SSF46785">
    <property type="entry name" value="Winged helix' DNA-binding domain"/>
    <property type="match status" value="1"/>
</dbReference>
<dbReference type="Gene3D" id="1.10.10.10">
    <property type="entry name" value="Winged helix-like DNA-binding domain superfamily/Winged helix DNA-binding domain"/>
    <property type="match status" value="1"/>
</dbReference>
<dbReference type="InterPro" id="IPR029016">
    <property type="entry name" value="GAF-like_dom_sf"/>
</dbReference>
<reference evidence="6 7" key="1">
    <citation type="journal article" date="2019" name="Int. J. Syst. Evol. Microbiol.">
        <title>The Global Catalogue of Microorganisms (GCM) 10K type strain sequencing project: providing services to taxonomists for standard genome sequencing and annotation.</title>
        <authorList>
            <consortium name="The Broad Institute Genomics Platform"/>
            <consortium name="The Broad Institute Genome Sequencing Center for Infectious Disease"/>
            <person name="Wu L."/>
            <person name="Ma J."/>
        </authorList>
    </citation>
    <scope>NUCLEOTIDE SEQUENCE [LARGE SCALE GENOMIC DNA]</scope>
    <source>
        <strain evidence="6 7">JCM 16009</strain>
    </source>
</reference>
<dbReference type="PANTHER" id="PTHR30136:SF24">
    <property type="entry name" value="HTH-TYPE TRANSCRIPTIONAL REPRESSOR ALLR"/>
    <property type="match status" value="1"/>
</dbReference>
<dbReference type="EMBL" id="BAAAQK010000017">
    <property type="protein sequence ID" value="GAA1859364.1"/>
    <property type="molecule type" value="Genomic_DNA"/>
</dbReference>
<proteinExistence type="predicted"/>
<dbReference type="SUPFAM" id="SSF55781">
    <property type="entry name" value="GAF domain-like"/>
    <property type="match status" value="1"/>
</dbReference>
<evidence type="ECO:0000259" key="4">
    <source>
        <dbReference type="PROSITE" id="PS51077"/>
    </source>
</evidence>
<dbReference type="InterPro" id="IPR036388">
    <property type="entry name" value="WH-like_DNA-bd_sf"/>
</dbReference>
<evidence type="ECO:0000256" key="2">
    <source>
        <dbReference type="ARBA" id="ARBA00023125"/>
    </source>
</evidence>
<dbReference type="Pfam" id="PF01614">
    <property type="entry name" value="IclR_C"/>
    <property type="match status" value="1"/>
</dbReference>
<evidence type="ECO:0000313" key="6">
    <source>
        <dbReference type="EMBL" id="GAA1859364.1"/>
    </source>
</evidence>
<dbReference type="PROSITE" id="PS51077">
    <property type="entry name" value="HTH_ICLR"/>
    <property type="match status" value="1"/>
</dbReference>
<dbReference type="Gene3D" id="3.30.450.40">
    <property type="match status" value="1"/>
</dbReference>
<keyword evidence="1" id="KW-0805">Transcription regulation</keyword>
<dbReference type="SMART" id="SM00346">
    <property type="entry name" value="HTH_ICLR"/>
    <property type="match status" value="1"/>
</dbReference>
<dbReference type="Pfam" id="PF09339">
    <property type="entry name" value="HTH_IclR"/>
    <property type="match status" value="1"/>
</dbReference>
<organism evidence="6 7">
    <name type="scientific">Pseudonocardia ailaonensis</name>
    <dbReference type="NCBI Taxonomy" id="367279"/>
    <lineage>
        <taxon>Bacteria</taxon>
        <taxon>Bacillati</taxon>
        <taxon>Actinomycetota</taxon>
        <taxon>Actinomycetes</taxon>
        <taxon>Pseudonocardiales</taxon>
        <taxon>Pseudonocardiaceae</taxon>
        <taxon>Pseudonocardia</taxon>
    </lineage>
</organism>
<feature type="domain" description="IclR-ED" evidence="5">
    <location>
        <begin position="70"/>
        <end position="248"/>
    </location>
</feature>
<dbReference type="PROSITE" id="PS51078">
    <property type="entry name" value="ICLR_ED"/>
    <property type="match status" value="1"/>
</dbReference>
<dbReference type="InterPro" id="IPR036390">
    <property type="entry name" value="WH_DNA-bd_sf"/>
</dbReference>
<keyword evidence="7" id="KW-1185">Reference proteome</keyword>
<dbReference type="RefSeq" id="WP_344420261.1">
    <property type="nucleotide sequence ID" value="NZ_BAAAQK010000017.1"/>
</dbReference>
<dbReference type="InterPro" id="IPR005471">
    <property type="entry name" value="Tscrpt_reg_IclR_N"/>
</dbReference>
<gene>
    <name evidence="6" type="ORF">GCM10009836_44480</name>
</gene>
<evidence type="ECO:0000259" key="5">
    <source>
        <dbReference type="PROSITE" id="PS51078"/>
    </source>
</evidence>
<feature type="domain" description="HTH iclR-type" evidence="4">
    <location>
        <begin position="10"/>
        <end position="69"/>
    </location>
</feature>
<keyword evidence="2" id="KW-0238">DNA-binding</keyword>
<name>A0ABN2NB46_9PSEU</name>
<protein>
    <submittedName>
        <fullName evidence="6">IclR family transcriptional regulator</fullName>
    </submittedName>
</protein>
<sequence>MTTAGVAPGRCRTTRVFTVLELISRTRGARLTQIADASGLPVTTTHRLLAELVELGVIERRSEGYQIGSALFDIAFRAPARAELLAAVRPALHDLYASTRATLYLAILSGSAVSVMDVVGGGELSGIRVRSGDQLAAHATAAGKCLLATAGSDTLPVKLERLVPRTVTSSQVFAQQLQSVRALGYAVDVEEWQVGVASVAAPVVSEGHVVGVVAVALPVHHFNPHRWGSQVVNAARAASARLASGRAHADSRERVA</sequence>
<keyword evidence="3" id="KW-0804">Transcription</keyword>
<evidence type="ECO:0000256" key="3">
    <source>
        <dbReference type="ARBA" id="ARBA00023163"/>
    </source>
</evidence>